<evidence type="ECO:0000256" key="2">
    <source>
        <dbReference type="ARBA" id="ARBA00022630"/>
    </source>
</evidence>
<comment type="similarity">
    <text evidence="1">Belongs to the oxygen-dependent FAD-linked oxidoreductase family.</text>
</comment>
<organism evidence="7 8">
    <name type="scientific">Agrocybe pediades</name>
    <dbReference type="NCBI Taxonomy" id="84607"/>
    <lineage>
        <taxon>Eukaryota</taxon>
        <taxon>Fungi</taxon>
        <taxon>Dikarya</taxon>
        <taxon>Basidiomycota</taxon>
        <taxon>Agaricomycotina</taxon>
        <taxon>Agaricomycetes</taxon>
        <taxon>Agaricomycetidae</taxon>
        <taxon>Agaricales</taxon>
        <taxon>Agaricineae</taxon>
        <taxon>Strophariaceae</taxon>
        <taxon>Agrocybe</taxon>
    </lineage>
</organism>
<dbReference type="Gene3D" id="3.40.462.20">
    <property type="match status" value="1"/>
</dbReference>
<dbReference type="Proteomes" id="UP000521872">
    <property type="component" value="Unassembled WGS sequence"/>
</dbReference>
<dbReference type="InterPro" id="IPR006094">
    <property type="entry name" value="Oxid_FAD_bind_N"/>
</dbReference>
<dbReference type="GO" id="GO:0016491">
    <property type="term" value="F:oxidoreductase activity"/>
    <property type="evidence" value="ECO:0007669"/>
    <property type="project" value="UniProtKB-KW"/>
</dbReference>
<feature type="chain" id="PRO_5034776626" description="FAD-binding PCMH-type domain-containing protein" evidence="5">
    <location>
        <begin position="20"/>
        <end position="491"/>
    </location>
</feature>
<keyword evidence="3" id="KW-0274">FAD</keyword>
<keyword evidence="8" id="KW-1185">Reference proteome</keyword>
<dbReference type="InterPro" id="IPR016166">
    <property type="entry name" value="FAD-bd_PCMH"/>
</dbReference>
<dbReference type="Gene3D" id="3.30.43.10">
    <property type="entry name" value="Uridine Diphospho-n-acetylenolpyruvylglucosamine Reductase, domain 2"/>
    <property type="match status" value="1"/>
</dbReference>
<dbReference type="Pfam" id="PF08031">
    <property type="entry name" value="BBE"/>
    <property type="match status" value="1"/>
</dbReference>
<sequence length="491" mass="52364">MARLTVLAALLPLVLHATATAPSHQPPQHDPVCLQIQKVISRASAVYFPGDERYASGIAHWASSSNENSTCVVEPGSSKDVAAVLRIVGQYKTPFAVKGGGHASNVGFSSTTGVQIAMSRFSDVEYNAHSQTAEIGAGLIWDDVYAALEAHNVSVVGGRVSGVGVAGFTLGGGYSWLTNQHGLTVDTVVAYELVKPNGQVEVVNKATDPALFFALKGGFNNFGIVTKFTLKTFPMTGVWGGFQFVAGSDIAQNTAAVADFCANVKDPKANIISNFGCHAYCFTFQPAMTQILFYDGPNPPAGIFEKLLAVPTVIADVSSRNMSSFMKSVPDNAGLRGAFHTVPILKFTPSLLNVIANESTFWGSQLASKGAGLISYAIEPFQPDIYKHNPDKTAYPPVRDVGYLPLNLYFAWVPAEFDDDFHAAMVASGDVIRKAALAEGQDITNGPLYPNYALPETPLSAMYGKNVAELHRIKKTVDPKNVMGLAGGFKF</sequence>
<feature type="signal peptide" evidence="5">
    <location>
        <begin position="1"/>
        <end position="19"/>
    </location>
</feature>
<dbReference type="Pfam" id="PF01565">
    <property type="entry name" value="FAD_binding_4"/>
    <property type="match status" value="1"/>
</dbReference>
<dbReference type="PROSITE" id="PS51387">
    <property type="entry name" value="FAD_PCMH"/>
    <property type="match status" value="1"/>
</dbReference>
<evidence type="ECO:0000313" key="8">
    <source>
        <dbReference type="Proteomes" id="UP000521872"/>
    </source>
</evidence>
<evidence type="ECO:0000256" key="1">
    <source>
        <dbReference type="ARBA" id="ARBA00005466"/>
    </source>
</evidence>
<dbReference type="GO" id="GO:0071949">
    <property type="term" value="F:FAD binding"/>
    <property type="evidence" value="ECO:0007669"/>
    <property type="project" value="InterPro"/>
</dbReference>
<keyword evidence="4" id="KW-0560">Oxidoreductase</keyword>
<feature type="domain" description="FAD-binding PCMH-type" evidence="6">
    <location>
        <begin position="65"/>
        <end position="235"/>
    </location>
</feature>
<dbReference type="InterPro" id="IPR036318">
    <property type="entry name" value="FAD-bd_PCMH-like_sf"/>
</dbReference>
<dbReference type="Gene3D" id="3.30.465.10">
    <property type="match status" value="1"/>
</dbReference>
<keyword evidence="2" id="KW-0285">Flavoprotein</keyword>
<evidence type="ECO:0000256" key="4">
    <source>
        <dbReference type="ARBA" id="ARBA00023002"/>
    </source>
</evidence>
<dbReference type="SUPFAM" id="SSF56176">
    <property type="entry name" value="FAD-binding/transporter-associated domain-like"/>
    <property type="match status" value="1"/>
</dbReference>
<evidence type="ECO:0000256" key="3">
    <source>
        <dbReference type="ARBA" id="ARBA00022827"/>
    </source>
</evidence>
<keyword evidence="5" id="KW-0732">Signal</keyword>
<protein>
    <recommendedName>
        <fullName evidence="6">FAD-binding PCMH-type domain-containing protein</fullName>
    </recommendedName>
</protein>
<dbReference type="InterPro" id="IPR016167">
    <property type="entry name" value="FAD-bd_PCMH_sub1"/>
</dbReference>
<accession>A0A8H4QGT9</accession>
<dbReference type="AlphaFoldDB" id="A0A8H4QGT9"/>
<dbReference type="PANTHER" id="PTHR42973">
    <property type="entry name" value="BINDING OXIDOREDUCTASE, PUTATIVE (AFU_ORTHOLOGUE AFUA_1G17690)-RELATED"/>
    <property type="match status" value="1"/>
</dbReference>
<name>A0A8H4QGT9_9AGAR</name>
<proteinExistence type="inferred from homology"/>
<reference evidence="7 8" key="1">
    <citation type="submission" date="2019-12" db="EMBL/GenBank/DDBJ databases">
        <authorList>
            <person name="Floudas D."/>
            <person name="Bentzer J."/>
            <person name="Ahren D."/>
            <person name="Johansson T."/>
            <person name="Persson P."/>
            <person name="Tunlid A."/>
        </authorList>
    </citation>
    <scope>NUCLEOTIDE SEQUENCE [LARGE SCALE GENOMIC DNA]</scope>
    <source>
        <strain evidence="7 8">CBS 102.39</strain>
    </source>
</reference>
<evidence type="ECO:0000313" key="7">
    <source>
        <dbReference type="EMBL" id="KAF4610653.1"/>
    </source>
</evidence>
<dbReference type="InterPro" id="IPR016169">
    <property type="entry name" value="FAD-bd_PCMH_sub2"/>
</dbReference>
<dbReference type="EMBL" id="JAACJL010000058">
    <property type="protein sequence ID" value="KAF4610653.1"/>
    <property type="molecule type" value="Genomic_DNA"/>
</dbReference>
<dbReference type="PANTHER" id="PTHR42973:SF13">
    <property type="entry name" value="FAD-BINDING PCMH-TYPE DOMAIN-CONTAINING PROTEIN"/>
    <property type="match status" value="1"/>
</dbReference>
<evidence type="ECO:0000259" key="6">
    <source>
        <dbReference type="PROSITE" id="PS51387"/>
    </source>
</evidence>
<dbReference type="InterPro" id="IPR050416">
    <property type="entry name" value="FAD-linked_Oxidoreductase"/>
</dbReference>
<gene>
    <name evidence="7" type="ORF">D9613_006782</name>
</gene>
<comment type="caution">
    <text evidence="7">The sequence shown here is derived from an EMBL/GenBank/DDBJ whole genome shotgun (WGS) entry which is preliminary data.</text>
</comment>
<evidence type="ECO:0000256" key="5">
    <source>
        <dbReference type="SAM" id="SignalP"/>
    </source>
</evidence>
<dbReference type="InterPro" id="IPR012951">
    <property type="entry name" value="BBE"/>
</dbReference>